<dbReference type="Pfam" id="PF16756">
    <property type="entry name" value="PALB2_WD40"/>
    <property type="match status" value="1"/>
</dbReference>
<dbReference type="InterPro" id="IPR031920">
    <property type="entry name" value="PALB2_WD40"/>
</dbReference>
<dbReference type="EMBL" id="JAERUA010000008">
    <property type="protein sequence ID" value="KAI1896108.1"/>
    <property type="molecule type" value="Genomic_DNA"/>
</dbReference>
<dbReference type="InterPro" id="IPR006162">
    <property type="entry name" value="Ppantetheine_attach_site"/>
</dbReference>
<feature type="region of interest" description="Disordered" evidence="15">
    <location>
        <begin position="600"/>
        <end position="642"/>
    </location>
</feature>
<dbReference type="Proteomes" id="UP000829720">
    <property type="component" value="Unassembled WGS sequence"/>
</dbReference>
<evidence type="ECO:0000256" key="5">
    <source>
        <dbReference type="ARBA" id="ARBA00022516"/>
    </source>
</evidence>
<dbReference type="GO" id="GO:0003677">
    <property type="term" value="F:DNA binding"/>
    <property type="evidence" value="ECO:0007669"/>
    <property type="project" value="InterPro"/>
</dbReference>
<keyword evidence="13 14" id="KW-0275">Fatty acid biosynthesis</keyword>
<dbReference type="InterPro" id="IPR003231">
    <property type="entry name" value="ACP"/>
</dbReference>
<feature type="compositionally biased region" description="Low complexity" evidence="15">
    <location>
        <begin position="54"/>
        <end position="67"/>
    </location>
</feature>
<evidence type="ECO:0000259" key="16">
    <source>
        <dbReference type="PROSITE" id="PS50075"/>
    </source>
</evidence>
<comment type="similarity">
    <text evidence="2">Belongs to the acyl carrier protein (ACP) family.</text>
</comment>
<proteinExistence type="inferred from homology"/>
<dbReference type="Gene3D" id="1.10.1200.10">
    <property type="entry name" value="ACP-like"/>
    <property type="match status" value="1"/>
</dbReference>
<feature type="region of interest" description="Disordered" evidence="15">
    <location>
        <begin position="361"/>
        <end position="488"/>
    </location>
</feature>
<evidence type="ECO:0000256" key="8">
    <source>
        <dbReference type="ARBA" id="ARBA00022832"/>
    </source>
</evidence>
<name>A0A8T3DM82_9TELE</name>
<accession>A0A8T3DM82</accession>
<protein>
    <recommendedName>
        <fullName evidence="14">Acyl carrier protein</fullName>
    </recommendedName>
</protein>
<dbReference type="InterPro" id="IPR036736">
    <property type="entry name" value="ACP-like_sf"/>
</dbReference>
<evidence type="ECO:0000256" key="15">
    <source>
        <dbReference type="SAM" id="MobiDB-lite"/>
    </source>
</evidence>
<dbReference type="Pfam" id="PF00550">
    <property type="entry name" value="PP-binding"/>
    <property type="match status" value="1"/>
</dbReference>
<evidence type="ECO:0000256" key="9">
    <source>
        <dbReference type="ARBA" id="ARBA00022946"/>
    </source>
</evidence>
<feature type="compositionally biased region" description="Low complexity" evidence="15">
    <location>
        <begin position="165"/>
        <end position="178"/>
    </location>
</feature>
<keyword evidence="10" id="KW-0249">Electron transport</keyword>
<dbReference type="HAMAP" id="MF_01217">
    <property type="entry name" value="Acyl_carrier"/>
    <property type="match status" value="1"/>
</dbReference>
<keyword evidence="7" id="KW-0679">Respiratory chain</keyword>
<feature type="region of interest" description="Disordered" evidence="15">
    <location>
        <begin position="657"/>
        <end position="689"/>
    </location>
</feature>
<keyword evidence="12" id="KW-0496">Mitochondrion</keyword>
<comment type="subcellular location">
    <subcellularLocation>
        <location evidence="1">Mitochondrion</location>
    </subcellularLocation>
</comment>
<feature type="region of interest" description="Disordered" evidence="15">
    <location>
        <begin position="512"/>
        <end position="588"/>
    </location>
</feature>
<feature type="compositionally biased region" description="Low complexity" evidence="15">
    <location>
        <begin position="622"/>
        <end position="634"/>
    </location>
</feature>
<keyword evidence="4 14" id="KW-0596">Phosphopantetheine</keyword>
<dbReference type="SUPFAM" id="SSF47336">
    <property type="entry name" value="ACP-like"/>
    <property type="match status" value="1"/>
</dbReference>
<comment type="function">
    <text evidence="14">Carrier of the growing fatty acid chain in fatty acid biosynthesis.</text>
</comment>
<evidence type="ECO:0000256" key="3">
    <source>
        <dbReference type="ARBA" id="ARBA00022448"/>
    </source>
</evidence>
<dbReference type="InterPro" id="IPR042417">
    <property type="entry name" value="PALB2"/>
</dbReference>
<keyword evidence="18" id="KW-1185">Reference proteome</keyword>
<evidence type="ECO:0000256" key="11">
    <source>
        <dbReference type="ARBA" id="ARBA00023098"/>
    </source>
</evidence>
<keyword evidence="5 14" id="KW-0444">Lipid biosynthesis</keyword>
<dbReference type="GO" id="GO:0006633">
    <property type="term" value="P:fatty acid biosynthetic process"/>
    <property type="evidence" value="ECO:0007669"/>
    <property type="project" value="UniProtKB-KW"/>
</dbReference>
<feature type="region of interest" description="Disordered" evidence="15">
    <location>
        <begin position="119"/>
        <end position="222"/>
    </location>
</feature>
<comment type="caution">
    <text evidence="17">The sequence shown here is derived from an EMBL/GenBank/DDBJ whole genome shotgun (WGS) entry which is preliminary data.</text>
</comment>
<dbReference type="Gene3D" id="2.130.10.10">
    <property type="entry name" value="YVTN repeat-like/Quinoprotein amine dehydrogenase"/>
    <property type="match status" value="1"/>
</dbReference>
<dbReference type="PANTHER" id="PTHR14662:SF2">
    <property type="entry name" value="PARTNER AND LOCALIZER OF BRCA2"/>
    <property type="match status" value="1"/>
</dbReference>
<feature type="compositionally biased region" description="Basic residues" evidence="15">
    <location>
        <begin position="123"/>
        <end position="132"/>
    </location>
</feature>
<dbReference type="SUPFAM" id="SSF50978">
    <property type="entry name" value="WD40 repeat-like"/>
    <property type="match status" value="1"/>
</dbReference>
<dbReference type="InterPro" id="IPR009081">
    <property type="entry name" value="PP-bd_ACP"/>
</dbReference>
<keyword evidence="3" id="KW-0813">Transport</keyword>
<evidence type="ECO:0000256" key="12">
    <source>
        <dbReference type="ARBA" id="ARBA00023128"/>
    </source>
</evidence>
<gene>
    <name evidence="17" type="ORF">AGOR_G00091420</name>
</gene>
<dbReference type="PROSITE" id="PS00012">
    <property type="entry name" value="PHOSPHOPANTETHEINE"/>
    <property type="match status" value="1"/>
</dbReference>
<feature type="compositionally biased region" description="Polar residues" evidence="15">
    <location>
        <begin position="387"/>
        <end position="412"/>
    </location>
</feature>
<keyword evidence="6" id="KW-0597">Phosphoprotein</keyword>
<evidence type="ECO:0000313" key="17">
    <source>
        <dbReference type="EMBL" id="KAI1896108.1"/>
    </source>
</evidence>
<dbReference type="AlphaFoldDB" id="A0A8T3DM82"/>
<feature type="compositionally biased region" description="Low complexity" evidence="15">
    <location>
        <begin position="428"/>
        <end position="440"/>
    </location>
</feature>
<evidence type="ECO:0000313" key="18">
    <source>
        <dbReference type="Proteomes" id="UP000829720"/>
    </source>
</evidence>
<evidence type="ECO:0000256" key="1">
    <source>
        <dbReference type="ARBA" id="ARBA00004173"/>
    </source>
</evidence>
<sequence>MKPEEVLLDSSTAPTLEPVEGSGSSPPAAAPSPSEAEGACPELVNGAPEPEPQAPMEEGLGSSASPSTPAPDPLGSGYLSSCTLVEGLLFPVEYYVRTTRRMSAAQSSVDLGAVIQSQLTGGRRGRGRRRGRGGSATAARDRRGVSVASGSHMVGGSVSQATPDSESSQTSRSSPTASGPEPPTVKPIRGGSRRGRRRGGRGWRRGRAVPMATPHSDGPNASEHLIAEADLPPDTDPHPETDEKKLYPIFCTKSQLSVSSSPQISQISFITESSQSKGKEYLRASCRSLTGGEYDSLLLPSSPAPQRPPVFTLGGTRLSLHFLLSHLDAKDFHLPDDEFGMLKRDKLRLFTDGDLEAFAPLRPRYATRQRATGTPSGSARPRKRLSANCTPTPSKSQGPPSQPTHLFTTPSAPRQGPASSCEPKKDTQPTSASPSSTPVSKAHDQSQNAPQGAVEELELSRGEDPADGDQCPVPPHLPDPTAFPLTDSLSSSLFCSSTVSALCHNPAVCPSEEGKGIHSSPVPQREEGADAQSPLPGPPETPCADSQQGGEGAQRDGTDTSTVTKVTPSVPLNDESDALLTDSGRPDCKDTHIVSVSPCVEEDDFDPLKTPAQEAHWSSARPSTPGQTSQPSPSNGLENEDKDLDCYFTDSAWSRGALSQPQSGDGSPGRGSAEGQVSTAPLSPPAVQEDHPACGLKLTHTLKAPPGRSLVDLCSVFGATGWCIAAAEEWAVCLWGQSSPQQWSLQHTWTFTEHPVIALLSVPDAPSLVCVTLGKLEIREARVLSCVSADGPLSQAVLCSGEVQAVLGVSGGRVACCVNAAYTQTVSVLTLTEEGRLKDSVSLVWPGLCVQALAAVDGQTDALIGSTDSGHIVIWNMKTGHLLQKIPVGEGLSGTVCLRGYSESGVLFVLLQHQFLHNLNQEEAVPFSLIATNPVTARSVVVHQLAQPSQCVGRFMDGDVWESSVVAVFQSGALAVWDLRDGDSMARLFRGPEEGCLIARWGRPNSLLTGHLNGDVSLYQYTLPGSCDGTIINQRPFSFLFCSQKIQQNKLTWVSPSALQSCRHYGDSPPLSLEDIKDRVLHVLKLYDKINPEKLVATSHFMKDLGLDSLDQVEIIMAMEDEFGFEIPDAEAERLMSPQEIMRYIAEKKDVLE</sequence>
<feature type="region of interest" description="Disordered" evidence="15">
    <location>
        <begin position="1"/>
        <end position="78"/>
    </location>
</feature>
<dbReference type="InterPro" id="IPR036322">
    <property type="entry name" value="WD40_repeat_dom_sf"/>
</dbReference>
<keyword evidence="8" id="KW-0276">Fatty acid metabolism</keyword>
<dbReference type="GO" id="GO:0005654">
    <property type="term" value="C:nucleoplasm"/>
    <property type="evidence" value="ECO:0007669"/>
    <property type="project" value="TreeGrafter"/>
</dbReference>
<dbReference type="GO" id="GO:0000724">
    <property type="term" value="P:double-strand break repair via homologous recombination"/>
    <property type="evidence" value="ECO:0007669"/>
    <property type="project" value="InterPro"/>
</dbReference>
<evidence type="ECO:0000256" key="7">
    <source>
        <dbReference type="ARBA" id="ARBA00022660"/>
    </source>
</evidence>
<feature type="compositionally biased region" description="Basic residues" evidence="15">
    <location>
        <begin position="191"/>
        <end position="207"/>
    </location>
</feature>
<evidence type="ECO:0000256" key="13">
    <source>
        <dbReference type="ARBA" id="ARBA00023160"/>
    </source>
</evidence>
<dbReference type="InterPro" id="IPR015943">
    <property type="entry name" value="WD40/YVTN_repeat-like_dom_sf"/>
</dbReference>
<evidence type="ECO:0000256" key="14">
    <source>
        <dbReference type="RuleBase" id="RU000722"/>
    </source>
</evidence>
<keyword evidence="11" id="KW-0443">Lipid metabolism</keyword>
<dbReference type="PROSITE" id="PS50075">
    <property type="entry name" value="CARRIER"/>
    <property type="match status" value="1"/>
</dbReference>
<evidence type="ECO:0000256" key="2">
    <source>
        <dbReference type="ARBA" id="ARBA00010930"/>
    </source>
</evidence>
<keyword evidence="9" id="KW-0809">Transit peptide</keyword>
<organism evidence="17 18">
    <name type="scientific">Albula goreensis</name>
    <dbReference type="NCBI Taxonomy" id="1534307"/>
    <lineage>
        <taxon>Eukaryota</taxon>
        <taxon>Metazoa</taxon>
        <taxon>Chordata</taxon>
        <taxon>Craniata</taxon>
        <taxon>Vertebrata</taxon>
        <taxon>Euteleostomi</taxon>
        <taxon>Actinopterygii</taxon>
        <taxon>Neopterygii</taxon>
        <taxon>Teleostei</taxon>
        <taxon>Albuliformes</taxon>
        <taxon>Albulidae</taxon>
        <taxon>Albula</taxon>
    </lineage>
</organism>
<dbReference type="PANTHER" id="PTHR14662">
    <property type="entry name" value="PARTNER AND LOCALIZER OF BRCA2"/>
    <property type="match status" value="1"/>
</dbReference>
<dbReference type="OrthoDB" id="9936560at2759"/>
<evidence type="ECO:0000256" key="4">
    <source>
        <dbReference type="ARBA" id="ARBA00022450"/>
    </source>
</evidence>
<dbReference type="FunFam" id="1.10.1200.10:FF:000008">
    <property type="entry name" value="Acyl carrier protein"/>
    <property type="match status" value="1"/>
</dbReference>
<feature type="compositionally biased region" description="Low complexity" evidence="15">
    <location>
        <begin position="559"/>
        <end position="571"/>
    </location>
</feature>
<feature type="compositionally biased region" description="Low complexity" evidence="15">
    <location>
        <begin position="17"/>
        <end position="42"/>
    </location>
</feature>
<dbReference type="GO" id="GO:0031966">
    <property type="term" value="C:mitochondrial membrane"/>
    <property type="evidence" value="ECO:0007669"/>
    <property type="project" value="UniProtKB-ARBA"/>
</dbReference>
<feature type="domain" description="Carrier" evidence="16">
    <location>
        <begin position="1074"/>
        <end position="1149"/>
    </location>
</feature>
<evidence type="ECO:0000256" key="10">
    <source>
        <dbReference type="ARBA" id="ARBA00022982"/>
    </source>
</evidence>
<evidence type="ECO:0000256" key="6">
    <source>
        <dbReference type="ARBA" id="ARBA00022553"/>
    </source>
</evidence>
<dbReference type="GO" id="GO:0045271">
    <property type="term" value="C:respiratory chain complex I"/>
    <property type="evidence" value="ECO:0007669"/>
    <property type="project" value="UniProtKB-ARBA"/>
</dbReference>
<reference evidence="17" key="1">
    <citation type="submission" date="2021-01" db="EMBL/GenBank/DDBJ databases">
        <authorList>
            <person name="Zahm M."/>
            <person name="Roques C."/>
            <person name="Cabau C."/>
            <person name="Klopp C."/>
            <person name="Donnadieu C."/>
            <person name="Jouanno E."/>
            <person name="Lampietro C."/>
            <person name="Louis A."/>
            <person name="Herpin A."/>
            <person name="Echchiki A."/>
            <person name="Berthelot C."/>
            <person name="Parey E."/>
            <person name="Roest-Crollius H."/>
            <person name="Braasch I."/>
            <person name="Postlethwait J."/>
            <person name="Bobe J."/>
            <person name="Montfort J."/>
            <person name="Bouchez O."/>
            <person name="Begum T."/>
            <person name="Mejri S."/>
            <person name="Adams A."/>
            <person name="Chen W.-J."/>
            <person name="Guiguen Y."/>
        </authorList>
    </citation>
    <scope>NUCLEOTIDE SEQUENCE</scope>
    <source>
        <tissue evidence="17">Blood</tissue>
    </source>
</reference>